<dbReference type="FunFam" id="3.30.565.10:FF:000010">
    <property type="entry name" value="Sensor histidine kinase RcsC"/>
    <property type="match status" value="1"/>
</dbReference>
<keyword evidence="13" id="KW-0472">Membrane</keyword>
<dbReference type="Gene3D" id="3.30.450.20">
    <property type="entry name" value="PAS domain"/>
    <property type="match status" value="1"/>
</dbReference>
<dbReference type="Pfam" id="PF12860">
    <property type="entry name" value="PAS_7"/>
    <property type="match status" value="1"/>
</dbReference>
<keyword evidence="19" id="KW-1185">Reference proteome</keyword>
<dbReference type="GO" id="GO:0005886">
    <property type="term" value="C:plasma membrane"/>
    <property type="evidence" value="ECO:0007669"/>
    <property type="project" value="UniProtKB-SubCell"/>
</dbReference>
<dbReference type="PROSITE" id="PS50109">
    <property type="entry name" value="HIS_KIN"/>
    <property type="match status" value="1"/>
</dbReference>
<dbReference type="SUPFAM" id="SSF52172">
    <property type="entry name" value="CheY-like"/>
    <property type="match status" value="1"/>
</dbReference>
<dbReference type="PRINTS" id="PR00344">
    <property type="entry name" value="BCTRLSENSOR"/>
</dbReference>
<evidence type="ECO:0000313" key="18">
    <source>
        <dbReference type="EMBL" id="PWK55037.1"/>
    </source>
</evidence>
<evidence type="ECO:0000256" key="10">
    <source>
        <dbReference type="ARBA" id="ARBA00022840"/>
    </source>
</evidence>
<evidence type="ECO:0000256" key="14">
    <source>
        <dbReference type="PROSITE-ProRule" id="PRU00169"/>
    </source>
</evidence>
<feature type="domain" description="Histidine kinase" evidence="16">
    <location>
        <begin position="229"/>
        <end position="451"/>
    </location>
</feature>
<dbReference type="InterPro" id="IPR001789">
    <property type="entry name" value="Sig_transdc_resp-reg_receiver"/>
</dbReference>
<evidence type="ECO:0000259" key="16">
    <source>
        <dbReference type="PROSITE" id="PS50109"/>
    </source>
</evidence>
<keyword evidence="5 14" id="KW-0597">Phosphoprotein</keyword>
<dbReference type="Gene3D" id="1.10.287.130">
    <property type="match status" value="1"/>
</dbReference>
<dbReference type="Gene3D" id="3.40.50.2300">
    <property type="match status" value="1"/>
</dbReference>
<dbReference type="PANTHER" id="PTHR45339">
    <property type="entry name" value="HYBRID SIGNAL TRANSDUCTION HISTIDINE KINASE J"/>
    <property type="match status" value="1"/>
</dbReference>
<dbReference type="PANTHER" id="PTHR45339:SF1">
    <property type="entry name" value="HYBRID SIGNAL TRANSDUCTION HISTIDINE KINASE J"/>
    <property type="match status" value="1"/>
</dbReference>
<evidence type="ECO:0000256" key="4">
    <source>
        <dbReference type="ARBA" id="ARBA00022475"/>
    </source>
</evidence>
<dbReference type="InterPro" id="IPR005467">
    <property type="entry name" value="His_kinase_dom"/>
</dbReference>
<sequence>MDLSNQLASERRARLAAERLLQQMKSELYQANESLSLHARHLSSEIAVTQEEVASVRTEAALLQERYDRAQQNLRTAESAITIAERRLWDSLETIRDGFAVFGPDDVLIAANRAYLAIFDGLEMVRPGIALSELFALLAEEGIVDTGRIKAATWKQKMLDRLKANRIESAVLKVWNGTYIKLIDRRTRDGDLVTLALNITDQIEREHALQEASQRAEAANRAKSAFLANMSHEIRTPMNGVIGMADLLAETDLDDEQRAYIDTIRTSGEALLVIINDVLDYSKIEADKVSLKARPFDLERCIHDVVMLLSPSASDKGLQIAVDYDLFMPTSYLGDAGRIRQVLTNLVGNAIKFTSEGHVAIRVVGLPVEADTEYRIHLTVEDTGVGIPSDKLGDIFREFHQVENDRDRTHDGTGLGLAITRRLIELMKGDVWVDSEAGQGSVFGFQITLPIVEDAASDEVSAPGWMHRAIVLDRDGMNRDILIKQLGLMGLRSVVAASRQEIDALPPGPEDIVFIGSDAAEDVEVFATDVSAHHRPAAIFLVTDTIGRMPKGQTAFAGALQRPVLRAEMLRVLRSVLPPEPQSQPEAEGDFTPAVLVDMPVLGPVTSDTTPDDDSAQLDACFDATEPEFDLVDTPPRETGPRLARVLVAEDNRTNRMVIEKMLKSLSIDLVFAENGQELVDIFQWWRPDIVFTDISMPRMDGKEAARRIRRIEASEGSMPCPIVAITAHAMEGDAEEILAAGIDYYLTKPVKKGELIRHIEAARPPHSEPLQQAIAFEAADAARA</sequence>
<dbReference type="GO" id="GO:0000155">
    <property type="term" value="F:phosphorelay sensor kinase activity"/>
    <property type="evidence" value="ECO:0007669"/>
    <property type="project" value="InterPro"/>
</dbReference>
<name>A0A316GJQ5_9RHOB</name>
<evidence type="ECO:0000313" key="19">
    <source>
        <dbReference type="Proteomes" id="UP000245390"/>
    </source>
</evidence>
<evidence type="ECO:0000256" key="13">
    <source>
        <dbReference type="ARBA" id="ARBA00023136"/>
    </source>
</evidence>
<reference evidence="18 19" key="1">
    <citation type="submission" date="2018-05" db="EMBL/GenBank/DDBJ databases">
        <title>Genomic Encyclopedia of Type Strains, Phase IV (KMG-IV): sequencing the most valuable type-strain genomes for metagenomic binning, comparative biology and taxonomic classification.</title>
        <authorList>
            <person name="Goeker M."/>
        </authorList>
    </citation>
    <scope>NUCLEOTIDE SEQUENCE [LARGE SCALE GENOMIC DNA]</scope>
    <source>
        <strain evidence="18 19">DSM 103371</strain>
    </source>
</reference>
<dbReference type="CDD" id="cd00082">
    <property type="entry name" value="HisKA"/>
    <property type="match status" value="1"/>
</dbReference>
<evidence type="ECO:0000256" key="6">
    <source>
        <dbReference type="ARBA" id="ARBA00022679"/>
    </source>
</evidence>
<feature type="coiled-coil region" evidence="15">
    <location>
        <begin position="7"/>
        <end position="87"/>
    </location>
</feature>
<keyword evidence="11" id="KW-1133">Transmembrane helix</keyword>
<dbReference type="EMBL" id="QGGV01000009">
    <property type="protein sequence ID" value="PWK55037.1"/>
    <property type="molecule type" value="Genomic_DNA"/>
</dbReference>
<dbReference type="Gene3D" id="3.30.565.10">
    <property type="entry name" value="Histidine kinase-like ATPase, C-terminal domain"/>
    <property type="match status" value="1"/>
</dbReference>
<evidence type="ECO:0000256" key="7">
    <source>
        <dbReference type="ARBA" id="ARBA00022692"/>
    </source>
</evidence>
<keyword evidence="10" id="KW-0067">ATP-binding</keyword>
<dbReference type="SMART" id="SM00388">
    <property type="entry name" value="HisKA"/>
    <property type="match status" value="1"/>
</dbReference>
<dbReference type="InterPro" id="IPR036097">
    <property type="entry name" value="HisK_dim/P_sf"/>
</dbReference>
<dbReference type="SMART" id="SM00448">
    <property type="entry name" value="REC"/>
    <property type="match status" value="1"/>
</dbReference>
<evidence type="ECO:0000256" key="3">
    <source>
        <dbReference type="ARBA" id="ARBA00012438"/>
    </source>
</evidence>
<dbReference type="PROSITE" id="PS50110">
    <property type="entry name" value="RESPONSE_REGULATORY"/>
    <property type="match status" value="1"/>
</dbReference>
<proteinExistence type="predicted"/>
<dbReference type="RefSeq" id="WP_109760439.1">
    <property type="nucleotide sequence ID" value="NZ_CP034588.1"/>
</dbReference>
<keyword evidence="7" id="KW-0812">Transmembrane</keyword>
<dbReference type="SUPFAM" id="SSF47384">
    <property type="entry name" value="Homodimeric domain of signal transducing histidine kinase"/>
    <property type="match status" value="1"/>
</dbReference>
<dbReference type="InterPro" id="IPR036890">
    <property type="entry name" value="HATPase_C_sf"/>
</dbReference>
<dbReference type="SUPFAM" id="SSF55874">
    <property type="entry name" value="ATPase domain of HSP90 chaperone/DNA topoisomerase II/histidine kinase"/>
    <property type="match status" value="1"/>
</dbReference>
<dbReference type="InterPro" id="IPR003661">
    <property type="entry name" value="HisK_dim/P_dom"/>
</dbReference>
<dbReference type="GO" id="GO:0005524">
    <property type="term" value="F:ATP binding"/>
    <property type="evidence" value="ECO:0007669"/>
    <property type="project" value="UniProtKB-KW"/>
</dbReference>
<dbReference type="Pfam" id="PF00072">
    <property type="entry name" value="Response_reg"/>
    <property type="match status" value="1"/>
</dbReference>
<comment type="catalytic activity">
    <reaction evidence="1">
        <text>ATP + protein L-histidine = ADP + protein N-phospho-L-histidine.</text>
        <dbReference type="EC" id="2.7.13.3"/>
    </reaction>
</comment>
<dbReference type="InterPro" id="IPR011006">
    <property type="entry name" value="CheY-like_superfamily"/>
</dbReference>
<gene>
    <name evidence="18" type="ORF">C8D95_109124</name>
</gene>
<dbReference type="KEGG" id="salo:EF888_19675"/>
<protein>
    <recommendedName>
        <fullName evidence="3">histidine kinase</fullName>
        <ecNumber evidence="3">2.7.13.3</ecNumber>
    </recommendedName>
</protein>
<dbReference type="Proteomes" id="UP000245390">
    <property type="component" value="Unassembled WGS sequence"/>
</dbReference>
<comment type="caution">
    <text evidence="18">The sequence shown here is derived from an EMBL/GenBank/DDBJ whole genome shotgun (WGS) entry which is preliminary data.</text>
</comment>
<dbReference type="Pfam" id="PF02518">
    <property type="entry name" value="HATPase_c"/>
    <property type="match status" value="1"/>
</dbReference>
<dbReference type="CDD" id="cd17546">
    <property type="entry name" value="REC_hyHK_CKI1_RcsC-like"/>
    <property type="match status" value="1"/>
</dbReference>
<evidence type="ECO:0000256" key="8">
    <source>
        <dbReference type="ARBA" id="ARBA00022741"/>
    </source>
</evidence>
<dbReference type="InterPro" id="IPR003594">
    <property type="entry name" value="HATPase_dom"/>
</dbReference>
<feature type="domain" description="Response regulatory" evidence="17">
    <location>
        <begin position="645"/>
        <end position="764"/>
    </location>
</feature>
<evidence type="ECO:0000256" key="9">
    <source>
        <dbReference type="ARBA" id="ARBA00022777"/>
    </source>
</evidence>
<keyword evidence="8" id="KW-0547">Nucleotide-binding</keyword>
<evidence type="ECO:0000256" key="11">
    <source>
        <dbReference type="ARBA" id="ARBA00022989"/>
    </source>
</evidence>
<evidence type="ECO:0000256" key="1">
    <source>
        <dbReference type="ARBA" id="ARBA00000085"/>
    </source>
</evidence>
<evidence type="ECO:0000256" key="2">
    <source>
        <dbReference type="ARBA" id="ARBA00004651"/>
    </source>
</evidence>
<organism evidence="18 19">
    <name type="scientific">Silicimonas algicola</name>
    <dbReference type="NCBI Taxonomy" id="1826607"/>
    <lineage>
        <taxon>Bacteria</taxon>
        <taxon>Pseudomonadati</taxon>
        <taxon>Pseudomonadota</taxon>
        <taxon>Alphaproteobacteria</taxon>
        <taxon>Rhodobacterales</taxon>
        <taxon>Paracoccaceae</taxon>
    </lineage>
</organism>
<keyword evidence="9 18" id="KW-0418">Kinase</keyword>
<evidence type="ECO:0000256" key="15">
    <source>
        <dbReference type="SAM" id="Coils"/>
    </source>
</evidence>
<evidence type="ECO:0000256" key="12">
    <source>
        <dbReference type="ARBA" id="ARBA00023012"/>
    </source>
</evidence>
<keyword evidence="6" id="KW-0808">Transferase</keyword>
<accession>A0A316GJQ5</accession>
<dbReference type="OrthoDB" id="9801651at2"/>
<feature type="modified residue" description="4-aspartylphosphate" evidence="14">
    <location>
        <position position="694"/>
    </location>
</feature>
<keyword evidence="12" id="KW-0902">Two-component regulatory system</keyword>
<keyword evidence="15" id="KW-0175">Coiled coil</keyword>
<dbReference type="CDD" id="cd16922">
    <property type="entry name" value="HATPase_EvgS-ArcB-TorS-like"/>
    <property type="match status" value="1"/>
</dbReference>
<dbReference type="AlphaFoldDB" id="A0A316GJQ5"/>
<dbReference type="InterPro" id="IPR004358">
    <property type="entry name" value="Sig_transdc_His_kin-like_C"/>
</dbReference>
<dbReference type="EC" id="2.7.13.3" evidence="3"/>
<evidence type="ECO:0000259" key="17">
    <source>
        <dbReference type="PROSITE" id="PS50110"/>
    </source>
</evidence>
<dbReference type="FunFam" id="1.10.287.130:FF:000003">
    <property type="entry name" value="Histidine kinase"/>
    <property type="match status" value="1"/>
</dbReference>
<comment type="subcellular location">
    <subcellularLocation>
        <location evidence="2">Cell membrane</location>
        <topology evidence="2">Multi-pass membrane protein</topology>
    </subcellularLocation>
</comment>
<dbReference type="SMART" id="SM00387">
    <property type="entry name" value="HATPase_c"/>
    <property type="match status" value="1"/>
</dbReference>
<keyword evidence="4" id="KW-1003">Cell membrane</keyword>
<dbReference type="Pfam" id="PF00512">
    <property type="entry name" value="HisKA"/>
    <property type="match status" value="1"/>
</dbReference>
<evidence type="ECO:0000256" key="5">
    <source>
        <dbReference type="ARBA" id="ARBA00022553"/>
    </source>
</evidence>